<evidence type="ECO:0000313" key="2">
    <source>
        <dbReference type="EMBL" id="ASJ05260.1"/>
    </source>
</evidence>
<dbReference type="Gene3D" id="3.40.50.1000">
    <property type="entry name" value="HAD superfamily/HAD-like"/>
    <property type="match status" value="1"/>
</dbReference>
<dbReference type="SUPFAM" id="SSF56784">
    <property type="entry name" value="HAD-like"/>
    <property type="match status" value="1"/>
</dbReference>
<dbReference type="NCBIfam" id="TIGR01681">
    <property type="entry name" value="HAD-SF-IIIC"/>
    <property type="match status" value="1"/>
</dbReference>
<evidence type="ECO:0000259" key="1">
    <source>
        <dbReference type="Pfam" id="PF03031"/>
    </source>
</evidence>
<keyword evidence="3" id="KW-1185">Reference proteome</keyword>
<sequence length="159" mass="18841">MKLLVLDLDGTLWDHEDASQLTPPYEFHDDYLVDSNGQKLRLFPGVREFLEWASGRFILSIGSWNIEERVRPILEGFSLWDYFLFPKIEGHPDKADMIKRTIWELQSIGYDVDGVIYVDDRTLHVEDVRKALPNLKFIHMWVDAKSFEELRKLLERMGW</sequence>
<accession>A0A2Z2MF46</accession>
<reference evidence="2 3" key="1">
    <citation type="submission" date="2016-04" db="EMBL/GenBank/DDBJ databases">
        <title>Complete genome sequence of Thermococcus barossii type strain SHCK-94.</title>
        <authorList>
            <person name="Oger P.M."/>
        </authorList>
    </citation>
    <scope>NUCLEOTIDE SEQUENCE [LARGE SCALE GENOMIC DNA]</scope>
    <source>
        <strain evidence="2 3">SHCK-94</strain>
    </source>
</reference>
<dbReference type="PANTHER" id="PTHR17901:SF14">
    <property type="entry name" value="MAGNESIUM-DEPENDENT PHOSPHATASE 1"/>
    <property type="match status" value="1"/>
</dbReference>
<dbReference type="PANTHER" id="PTHR17901">
    <property type="entry name" value="MAGNESIUM-DEPENDENT PHOSPHATASE 1 MDP1"/>
    <property type="match status" value="1"/>
</dbReference>
<dbReference type="Pfam" id="PF03031">
    <property type="entry name" value="NIF"/>
    <property type="match status" value="1"/>
</dbReference>
<dbReference type="InterPro" id="IPR036412">
    <property type="entry name" value="HAD-like_sf"/>
</dbReference>
<dbReference type="InterPro" id="IPR004274">
    <property type="entry name" value="FCP1_dom"/>
</dbReference>
<dbReference type="OrthoDB" id="27736at2157"/>
<dbReference type="RefSeq" id="WP_088865262.1">
    <property type="nucleotide sequence ID" value="NZ_CP015101.1"/>
</dbReference>
<name>A0A2Z2MF46_9EURY</name>
<evidence type="ECO:0000313" key="3">
    <source>
        <dbReference type="Proteomes" id="UP000250272"/>
    </source>
</evidence>
<dbReference type="Proteomes" id="UP000250272">
    <property type="component" value="Chromosome"/>
</dbReference>
<gene>
    <name evidence="2" type="ORF">A3L01_07715</name>
</gene>
<proteinExistence type="predicted"/>
<dbReference type="NCBIfam" id="TIGR01685">
    <property type="entry name" value="MDP-1"/>
    <property type="match status" value="1"/>
</dbReference>
<protein>
    <submittedName>
        <fullName evidence="2">Magnesium-dependent phosphatase-1</fullName>
    </submittedName>
</protein>
<dbReference type="EMBL" id="CP015101">
    <property type="protein sequence ID" value="ASJ05260.1"/>
    <property type="molecule type" value="Genomic_DNA"/>
</dbReference>
<dbReference type="GeneID" id="33326653"/>
<dbReference type="GO" id="GO:0016791">
    <property type="term" value="F:phosphatase activity"/>
    <property type="evidence" value="ECO:0007669"/>
    <property type="project" value="InterPro"/>
</dbReference>
<dbReference type="InterPro" id="IPR010033">
    <property type="entry name" value="HAD_SF_ppase_IIIC"/>
</dbReference>
<dbReference type="InterPro" id="IPR023214">
    <property type="entry name" value="HAD_sf"/>
</dbReference>
<feature type="domain" description="FCP1 homology" evidence="1">
    <location>
        <begin position="2"/>
        <end position="155"/>
    </location>
</feature>
<organism evidence="2 3">
    <name type="scientific">Thermococcus barossii</name>
    <dbReference type="NCBI Taxonomy" id="54077"/>
    <lineage>
        <taxon>Archaea</taxon>
        <taxon>Methanobacteriati</taxon>
        <taxon>Methanobacteriota</taxon>
        <taxon>Thermococci</taxon>
        <taxon>Thermococcales</taxon>
        <taxon>Thermococcaceae</taxon>
        <taxon>Thermococcus</taxon>
    </lineage>
</organism>
<dbReference type="AlphaFoldDB" id="A0A2Z2MF46"/>
<dbReference type="InterPro" id="IPR010036">
    <property type="entry name" value="MDP_1_eu_arc"/>
</dbReference>
<dbReference type="KEGG" id="tbs:A3L01_07715"/>